<evidence type="ECO:0000313" key="1">
    <source>
        <dbReference type="EMBL" id="MRX47464.1"/>
    </source>
</evidence>
<gene>
    <name evidence="1" type="ORF">GJJ64_09710</name>
</gene>
<evidence type="ECO:0000313" key="2">
    <source>
        <dbReference type="Proteomes" id="UP000462931"/>
    </source>
</evidence>
<protein>
    <submittedName>
        <fullName evidence="1">Uncharacterized protein</fullName>
    </submittedName>
</protein>
<organism evidence="1 2">
    <name type="scientific">Pedobacter puniceum</name>
    <dbReference type="NCBI Taxonomy" id="2666136"/>
    <lineage>
        <taxon>Bacteria</taxon>
        <taxon>Pseudomonadati</taxon>
        <taxon>Bacteroidota</taxon>
        <taxon>Sphingobacteriia</taxon>
        <taxon>Sphingobacteriales</taxon>
        <taxon>Sphingobacteriaceae</taxon>
        <taxon>Pedobacter</taxon>
    </lineage>
</organism>
<dbReference type="RefSeq" id="WP_154287596.1">
    <property type="nucleotide sequence ID" value="NZ_WKJI01000002.1"/>
</dbReference>
<dbReference type="EMBL" id="WKJI01000002">
    <property type="protein sequence ID" value="MRX47464.1"/>
    <property type="molecule type" value="Genomic_DNA"/>
</dbReference>
<dbReference type="AlphaFoldDB" id="A0A7K0FNA1"/>
<comment type="caution">
    <text evidence="1">The sequence shown here is derived from an EMBL/GenBank/DDBJ whole genome shotgun (WGS) entry which is preliminary data.</text>
</comment>
<sequence>MNTSILKGVYSSQEAEDLLTQMIQVKIKFHENKINNIHANEEDIKMRENCIKQLQKELYDFRQNIQKQAYKVKLNTEINIELVN</sequence>
<proteinExistence type="predicted"/>
<reference evidence="1 2" key="1">
    <citation type="submission" date="2019-11" db="EMBL/GenBank/DDBJ databases">
        <authorList>
            <person name="Cheng Q."/>
            <person name="Yang Z."/>
        </authorList>
    </citation>
    <scope>NUCLEOTIDE SEQUENCE [LARGE SCALE GENOMIC DNA]</scope>
    <source>
        <strain evidence="1 2">HX-22-1</strain>
    </source>
</reference>
<accession>A0A7K0FNA1</accession>
<name>A0A7K0FNA1_9SPHI</name>
<keyword evidence="2" id="KW-1185">Reference proteome</keyword>
<dbReference type="Proteomes" id="UP000462931">
    <property type="component" value="Unassembled WGS sequence"/>
</dbReference>